<proteinExistence type="predicted"/>
<dbReference type="AlphaFoldDB" id="A0A444HTE0"/>
<organism evidence="1 2">
    <name type="scientific">Rhizobium leguminosarum</name>
    <dbReference type="NCBI Taxonomy" id="384"/>
    <lineage>
        <taxon>Bacteria</taxon>
        <taxon>Pseudomonadati</taxon>
        <taxon>Pseudomonadota</taxon>
        <taxon>Alphaproteobacteria</taxon>
        <taxon>Hyphomicrobiales</taxon>
        <taxon>Rhizobiaceae</taxon>
        <taxon>Rhizobium/Agrobacterium group</taxon>
        <taxon>Rhizobium</taxon>
    </lineage>
</organism>
<dbReference type="InterPro" id="IPR035093">
    <property type="entry name" value="RelE/ParE_toxin_dom_sf"/>
</dbReference>
<dbReference type="Proteomes" id="UP000283817">
    <property type="component" value="Unassembled WGS sequence"/>
</dbReference>
<accession>A0A444HTE0</accession>
<gene>
    <name evidence="1" type="ORF">EHI47_23110</name>
</gene>
<feature type="non-terminal residue" evidence="1">
    <location>
        <position position="49"/>
    </location>
</feature>
<dbReference type="Gene3D" id="3.30.2310.20">
    <property type="entry name" value="RelE-like"/>
    <property type="match status" value="1"/>
</dbReference>
<evidence type="ECO:0000313" key="2">
    <source>
        <dbReference type="Proteomes" id="UP000283817"/>
    </source>
</evidence>
<dbReference type="EMBL" id="SBHX01000056">
    <property type="protein sequence ID" value="RWX26606.1"/>
    <property type="molecule type" value="Genomic_DNA"/>
</dbReference>
<name>A0A444HTE0_RHILE</name>
<comment type="caution">
    <text evidence="1">The sequence shown here is derived from an EMBL/GenBank/DDBJ whole genome shotgun (WGS) entry which is preliminary data.</text>
</comment>
<evidence type="ECO:0000313" key="1">
    <source>
        <dbReference type="EMBL" id="RWX26606.1"/>
    </source>
</evidence>
<protein>
    <submittedName>
        <fullName evidence="1">Type II toxin-antitoxin system RelE/ParE family toxin</fullName>
    </submittedName>
</protein>
<sequence length="49" mass="5630">MKPKRLIVAPSAIEDLRNMRRYIAESSPHYAQEFLADLTAKIAWIAEVD</sequence>
<reference evidence="1 2" key="1">
    <citation type="submission" date="2019-01" db="EMBL/GenBank/DDBJ databases">
        <title>RHIZO-ID as a novel technology for direct rhizobia identification.</title>
        <authorList>
            <person name="De Meyer S.E."/>
        </authorList>
    </citation>
    <scope>NUCLEOTIDE SEQUENCE [LARGE SCALE GENOMIC DNA]</scope>
    <source>
        <strain evidence="1 2">WSM448</strain>
    </source>
</reference>